<evidence type="ECO:0000313" key="1">
    <source>
        <dbReference type="EMBL" id="KIG16604.1"/>
    </source>
</evidence>
<sequence>MGDAWGIPMPNTDFRAERVIDYYEGFRWRPRLPFTMLGMDVSGLGAEYFLDERTNPPVVASFYKGGPPTLVNENPEDYEIEAPSLPDFVFMMFFFLRQIKGSPIVIDASKATNLEGMLEKSVDLLRKLGLPEHPRSTGDHLYFHAPTVSVVVHRPEGHGLGVEIGGRDEGRVEQIFALLDDHLSLVRVST</sequence>
<reference evidence="1 2" key="1">
    <citation type="submission" date="2014-12" db="EMBL/GenBank/DDBJ databases">
        <title>Genome assembly of Enhygromyxa salina DSM 15201.</title>
        <authorList>
            <person name="Sharma G."/>
            <person name="Subramanian S."/>
        </authorList>
    </citation>
    <scope>NUCLEOTIDE SEQUENCE [LARGE SCALE GENOMIC DNA]</scope>
    <source>
        <strain evidence="1 2">DSM 15201</strain>
    </source>
</reference>
<gene>
    <name evidence="1" type="ORF">DB30_04223</name>
</gene>
<dbReference type="AlphaFoldDB" id="A0A0C1ZG49"/>
<name>A0A0C1ZG49_9BACT</name>
<dbReference type="Proteomes" id="UP000031599">
    <property type="component" value="Unassembled WGS sequence"/>
</dbReference>
<proteinExistence type="predicted"/>
<organism evidence="1 2">
    <name type="scientific">Enhygromyxa salina</name>
    <dbReference type="NCBI Taxonomy" id="215803"/>
    <lineage>
        <taxon>Bacteria</taxon>
        <taxon>Pseudomonadati</taxon>
        <taxon>Myxococcota</taxon>
        <taxon>Polyangia</taxon>
        <taxon>Nannocystales</taxon>
        <taxon>Nannocystaceae</taxon>
        <taxon>Enhygromyxa</taxon>
    </lineage>
</organism>
<comment type="caution">
    <text evidence="1">The sequence shown here is derived from an EMBL/GenBank/DDBJ whole genome shotgun (WGS) entry which is preliminary data.</text>
</comment>
<evidence type="ECO:0000313" key="2">
    <source>
        <dbReference type="Proteomes" id="UP000031599"/>
    </source>
</evidence>
<dbReference type="EMBL" id="JMCC02000034">
    <property type="protein sequence ID" value="KIG16604.1"/>
    <property type="molecule type" value="Genomic_DNA"/>
</dbReference>
<accession>A0A0C1ZG49</accession>
<protein>
    <submittedName>
        <fullName evidence="1">Uncharacterized protein</fullName>
    </submittedName>
</protein>